<dbReference type="Proteomes" id="UP000183208">
    <property type="component" value="Unassembled WGS sequence"/>
</dbReference>
<dbReference type="SMART" id="SM00382">
    <property type="entry name" value="AAA"/>
    <property type="match status" value="1"/>
</dbReference>
<dbReference type="PANTHER" id="PTHR42788:SF13">
    <property type="entry name" value="ALIPHATIC SULFONATES IMPORT ATP-BINDING PROTEIN SSUB"/>
    <property type="match status" value="1"/>
</dbReference>
<protein>
    <submittedName>
        <fullName evidence="7">NitT/TauT family transport system ATP-binding protein</fullName>
    </submittedName>
</protein>
<dbReference type="PROSITE" id="PS00211">
    <property type="entry name" value="ABC_TRANSPORTER_1"/>
    <property type="match status" value="1"/>
</dbReference>
<evidence type="ECO:0000256" key="1">
    <source>
        <dbReference type="ARBA" id="ARBA00005417"/>
    </source>
</evidence>
<keyword evidence="3" id="KW-0547">Nucleotide-binding</keyword>
<dbReference type="Pfam" id="PF00005">
    <property type="entry name" value="ABC_tran"/>
    <property type="match status" value="1"/>
</dbReference>
<dbReference type="AlphaFoldDB" id="A0A1M7BHQ6"/>
<gene>
    <name evidence="7" type="ORF">SAMN05444171_4445</name>
</gene>
<dbReference type="InterPro" id="IPR050166">
    <property type="entry name" value="ABC_transporter_ATP-bind"/>
</dbReference>
<organism evidence="7 8">
    <name type="scientific">Bradyrhizobium lablabi</name>
    <dbReference type="NCBI Taxonomy" id="722472"/>
    <lineage>
        <taxon>Bacteria</taxon>
        <taxon>Pseudomonadati</taxon>
        <taxon>Pseudomonadota</taxon>
        <taxon>Alphaproteobacteria</taxon>
        <taxon>Hyphomicrobiales</taxon>
        <taxon>Nitrobacteraceae</taxon>
        <taxon>Bradyrhizobium</taxon>
    </lineage>
</organism>
<comment type="similarity">
    <text evidence="1">Belongs to the ABC transporter superfamily.</text>
</comment>
<reference evidence="7 8" key="1">
    <citation type="submission" date="2016-10" db="EMBL/GenBank/DDBJ databases">
        <authorList>
            <person name="de Groot N.N."/>
        </authorList>
    </citation>
    <scope>NUCLEOTIDE SEQUENCE [LARGE SCALE GENOMIC DNA]</scope>
    <source>
        <strain evidence="7 8">GAS522</strain>
    </source>
</reference>
<dbReference type="PROSITE" id="PS50893">
    <property type="entry name" value="ABC_TRANSPORTER_2"/>
    <property type="match status" value="1"/>
</dbReference>
<dbReference type="InterPro" id="IPR003593">
    <property type="entry name" value="AAA+_ATPase"/>
</dbReference>
<evidence type="ECO:0000259" key="6">
    <source>
        <dbReference type="PROSITE" id="PS50893"/>
    </source>
</evidence>
<dbReference type="InterPro" id="IPR017871">
    <property type="entry name" value="ABC_transporter-like_CS"/>
</dbReference>
<dbReference type="CDD" id="cd03293">
    <property type="entry name" value="ABC_NrtD_SsuB_transporters"/>
    <property type="match status" value="1"/>
</dbReference>
<dbReference type="InterPro" id="IPR003439">
    <property type="entry name" value="ABC_transporter-like_ATP-bd"/>
</dbReference>
<sequence>MDCFARNDLCGAEPNLELPMMDVKSPSAVELKNVARRFVTPTGDILSALEDFDLTIAPGEFFAIVGPTGCGKSTTLGLIAGLAKPQAGEVTLFDVPVEGVDSRVGFVFQQDAVFPWRNVLGNVMAGPLFRGVPRAQAEATARDWIARVGLKGFEDHHPHQLSGGMRKRVALAQTFINNPQVLLMDEPFSALDVQTRELMQEELLQLWAQAKSAVLFVTHDLDEAILLADRVAVLTTRPARVKSVHTIDLPRPRDVAKLRYDERFIAIARNISDDLREEVLRARAGH</sequence>
<evidence type="ECO:0000256" key="2">
    <source>
        <dbReference type="ARBA" id="ARBA00022448"/>
    </source>
</evidence>
<keyword evidence="2" id="KW-0813">Transport</keyword>
<evidence type="ECO:0000313" key="7">
    <source>
        <dbReference type="EMBL" id="SED55797.1"/>
    </source>
</evidence>
<dbReference type="PANTHER" id="PTHR42788">
    <property type="entry name" value="TAURINE IMPORT ATP-BINDING PROTEIN-RELATED"/>
    <property type="match status" value="1"/>
</dbReference>
<dbReference type="EMBL" id="FNTI01000001">
    <property type="protein sequence ID" value="SED55797.1"/>
    <property type="molecule type" value="Genomic_DNA"/>
</dbReference>
<proteinExistence type="inferred from homology"/>
<keyword evidence="4 7" id="KW-0067">ATP-binding</keyword>
<evidence type="ECO:0000313" key="8">
    <source>
        <dbReference type="Proteomes" id="UP000183208"/>
    </source>
</evidence>
<dbReference type="GO" id="GO:0016887">
    <property type="term" value="F:ATP hydrolysis activity"/>
    <property type="evidence" value="ECO:0007669"/>
    <property type="project" value="InterPro"/>
</dbReference>
<dbReference type="InterPro" id="IPR027417">
    <property type="entry name" value="P-loop_NTPase"/>
</dbReference>
<feature type="domain" description="ABC transporter" evidence="6">
    <location>
        <begin position="29"/>
        <end position="261"/>
    </location>
</feature>
<evidence type="ECO:0000256" key="4">
    <source>
        <dbReference type="ARBA" id="ARBA00022840"/>
    </source>
</evidence>
<comment type="function">
    <text evidence="5">Involved in beta-(1--&gt;2)glucan export. Transmembrane domains (TMD) form a pore in the inner membrane and the ATP-binding domain (NBD) is responsible for energy generation.</text>
</comment>
<dbReference type="GO" id="GO:0005524">
    <property type="term" value="F:ATP binding"/>
    <property type="evidence" value="ECO:0007669"/>
    <property type="project" value="UniProtKB-KW"/>
</dbReference>
<accession>A0A1M7BHQ6</accession>
<name>A0A1M7BHQ6_9BRAD</name>
<dbReference type="Gene3D" id="3.40.50.300">
    <property type="entry name" value="P-loop containing nucleotide triphosphate hydrolases"/>
    <property type="match status" value="1"/>
</dbReference>
<dbReference type="SUPFAM" id="SSF52540">
    <property type="entry name" value="P-loop containing nucleoside triphosphate hydrolases"/>
    <property type="match status" value="1"/>
</dbReference>
<evidence type="ECO:0000256" key="5">
    <source>
        <dbReference type="ARBA" id="ARBA00024722"/>
    </source>
</evidence>
<evidence type="ECO:0000256" key="3">
    <source>
        <dbReference type="ARBA" id="ARBA00022741"/>
    </source>
</evidence>